<comment type="caution">
    <text evidence="2">The sequence shown here is derived from an EMBL/GenBank/DDBJ whole genome shotgun (WGS) entry which is preliminary data.</text>
</comment>
<proteinExistence type="predicted"/>
<feature type="domain" description="Aminoglycoside phosphotransferase" evidence="1">
    <location>
        <begin position="139"/>
        <end position="182"/>
    </location>
</feature>
<protein>
    <recommendedName>
        <fullName evidence="1">Aminoglycoside phosphotransferase domain-containing protein</fullName>
    </recommendedName>
</protein>
<sequence length="268" mass="31976">MNLKKSKNKLLRDSGALVFGQGGRMFKIPIMPAVFTEMKLEKDNFFQVKKDIFFSNYLIDVKFIGFIQITPRLTELEKNDGEAEIIRKYFYSAFAGRDDWPRETLLNLIPGDYFFRFLSEEKKGEEVDHWKDFFNGIFLPKSSCHGDFHAENVLLKDKKLYFIDWTRYEASSSRYFDLIDFFIFSQKEQGEGWMSFWKKALNTNPGELYGIEIIKDYLIAYAFWKISQELKTLYQRKKLSRQKGKKYLVFLDDLQKIIKDIKKDEFTR</sequence>
<evidence type="ECO:0000313" key="2">
    <source>
        <dbReference type="EMBL" id="OGZ34034.1"/>
    </source>
</evidence>
<dbReference type="Gene3D" id="3.90.1200.10">
    <property type="match status" value="1"/>
</dbReference>
<dbReference type="SUPFAM" id="SSF56112">
    <property type="entry name" value="Protein kinase-like (PK-like)"/>
    <property type="match status" value="1"/>
</dbReference>
<dbReference type="STRING" id="1801992.A2Y98_02945"/>
<dbReference type="InterPro" id="IPR011009">
    <property type="entry name" value="Kinase-like_dom_sf"/>
</dbReference>
<evidence type="ECO:0000313" key="3">
    <source>
        <dbReference type="Proteomes" id="UP000179099"/>
    </source>
</evidence>
<dbReference type="EMBL" id="MHMW01000020">
    <property type="protein sequence ID" value="OGZ34034.1"/>
    <property type="molecule type" value="Genomic_DNA"/>
</dbReference>
<dbReference type="Pfam" id="PF01636">
    <property type="entry name" value="APH"/>
    <property type="match status" value="1"/>
</dbReference>
<accession>A0A1G2F7K8</accession>
<gene>
    <name evidence="2" type="ORF">A2Y98_02945</name>
</gene>
<reference evidence="2 3" key="1">
    <citation type="journal article" date="2016" name="Nat. Commun.">
        <title>Thousands of microbial genomes shed light on interconnected biogeochemical processes in an aquifer system.</title>
        <authorList>
            <person name="Anantharaman K."/>
            <person name="Brown C.T."/>
            <person name="Hug L.A."/>
            <person name="Sharon I."/>
            <person name="Castelle C.J."/>
            <person name="Probst A.J."/>
            <person name="Thomas B.C."/>
            <person name="Singh A."/>
            <person name="Wilkins M.J."/>
            <person name="Karaoz U."/>
            <person name="Brodie E.L."/>
            <person name="Williams K.H."/>
            <person name="Hubbard S.S."/>
            <person name="Banfield J.F."/>
        </authorList>
    </citation>
    <scope>NUCLEOTIDE SEQUENCE [LARGE SCALE GENOMIC DNA]</scope>
</reference>
<name>A0A1G2F7K8_9BACT</name>
<dbReference type="Proteomes" id="UP000179099">
    <property type="component" value="Unassembled WGS sequence"/>
</dbReference>
<organism evidence="2 3">
    <name type="scientific">Candidatus Portnoybacteria bacterium RBG_19FT_COMBO_36_7</name>
    <dbReference type="NCBI Taxonomy" id="1801992"/>
    <lineage>
        <taxon>Bacteria</taxon>
        <taxon>Candidatus Portnoyibacteriota</taxon>
    </lineage>
</organism>
<dbReference type="InterPro" id="IPR002575">
    <property type="entry name" value="Aminoglycoside_PTrfase"/>
</dbReference>
<evidence type="ECO:0000259" key="1">
    <source>
        <dbReference type="Pfam" id="PF01636"/>
    </source>
</evidence>
<dbReference type="AlphaFoldDB" id="A0A1G2F7K8"/>